<sequence>MVLLMGHPIEEVSRKVDGGPPGTSIPERILSSFKLHNIKLNRRWIRFLTESLPLPVPSHECSSSPNTTPSSVPPLQPNLVVSITPQNRIHPPNPPGATVPNEAIKPETKRRVVSGLHRCCRRMTSATLAIDDALRRCR</sequence>
<gene>
    <name evidence="2" type="ORF">TanjilG_01087</name>
</gene>
<feature type="region of interest" description="Disordered" evidence="1">
    <location>
        <begin position="56"/>
        <end position="75"/>
    </location>
</feature>
<dbReference type="EMBL" id="CM007363">
    <property type="protein sequence ID" value="OIW15564.1"/>
    <property type="molecule type" value="Genomic_DNA"/>
</dbReference>
<keyword evidence="3" id="KW-1185">Reference proteome</keyword>
<organism evidence="2 3">
    <name type="scientific">Lupinus angustifolius</name>
    <name type="common">Narrow-leaved blue lupine</name>
    <dbReference type="NCBI Taxonomy" id="3871"/>
    <lineage>
        <taxon>Eukaryota</taxon>
        <taxon>Viridiplantae</taxon>
        <taxon>Streptophyta</taxon>
        <taxon>Embryophyta</taxon>
        <taxon>Tracheophyta</taxon>
        <taxon>Spermatophyta</taxon>
        <taxon>Magnoliopsida</taxon>
        <taxon>eudicotyledons</taxon>
        <taxon>Gunneridae</taxon>
        <taxon>Pentapetalae</taxon>
        <taxon>rosids</taxon>
        <taxon>fabids</taxon>
        <taxon>Fabales</taxon>
        <taxon>Fabaceae</taxon>
        <taxon>Papilionoideae</taxon>
        <taxon>50 kb inversion clade</taxon>
        <taxon>genistoids sensu lato</taxon>
        <taxon>core genistoids</taxon>
        <taxon>Genisteae</taxon>
        <taxon>Lupinus</taxon>
    </lineage>
</organism>
<dbReference type="AlphaFoldDB" id="A0A1J7HSB2"/>
<evidence type="ECO:0000313" key="2">
    <source>
        <dbReference type="EMBL" id="OIW15564.1"/>
    </source>
</evidence>
<evidence type="ECO:0000256" key="1">
    <source>
        <dbReference type="SAM" id="MobiDB-lite"/>
    </source>
</evidence>
<dbReference type="Gramene" id="OIW15564">
    <property type="protein sequence ID" value="OIW15564"/>
    <property type="gene ID" value="TanjilG_01087"/>
</dbReference>
<reference evidence="2 3" key="1">
    <citation type="journal article" date="2017" name="Plant Biotechnol. J.">
        <title>A comprehensive draft genome sequence for lupin (Lupinus angustifolius), an emerging health food: insights into plant-microbe interactions and legume evolution.</title>
        <authorList>
            <person name="Hane J.K."/>
            <person name="Ming Y."/>
            <person name="Kamphuis L.G."/>
            <person name="Nelson M.N."/>
            <person name="Garg G."/>
            <person name="Atkins C.A."/>
            <person name="Bayer P.E."/>
            <person name="Bravo A."/>
            <person name="Bringans S."/>
            <person name="Cannon S."/>
            <person name="Edwards D."/>
            <person name="Foley R."/>
            <person name="Gao L.L."/>
            <person name="Harrison M.J."/>
            <person name="Huang W."/>
            <person name="Hurgobin B."/>
            <person name="Li S."/>
            <person name="Liu C.W."/>
            <person name="McGrath A."/>
            <person name="Morahan G."/>
            <person name="Murray J."/>
            <person name="Weller J."/>
            <person name="Jian J."/>
            <person name="Singh K.B."/>
        </authorList>
    </citation>
    <scope>NUCLEOTIDE SEQUENCE [LARGE SCALE GENOMIC DNA]</scope>
    <source>
        <strain evidence="3">cv. Tanjil</strain>
        <tissue evidence="2">Whole plant</tissue>
    </source>
</reference>
<dbReference type="Proteomes" id="UP000188354">
    <property type="component" value="Chromosome LG03"/>
</dbReference>
<evidence type="ECO:0000313" key="3">
    <source>
        <dbReference type="Proteomes" id="UP000188354"/>
    </source>
</evidence>
<name>A0A1J7HSB2_LUPAN</name>
<proteinExistence type="predicted"/>
<accession>A0A1J7HSB2</accession>
<protein>
    <submittedName>
        <fullName evidence="2">Uncharacterized protein</fullName>
    </submittedName>
</protein>